<dbReference type="EMBL" id="MDYQ01000239">
    <property type="protein sequence ID" value="PRP78124.1"/>
    <property type="molecule type" value="Genomic_DNA"/>
</dbReference>
<reference evidence="1 2" key="1">
    <citation type="journal article" date="2018" name="Genome Biol. Evol.">
        <title>Multiple Roots of Fruiting Body Formation in Amoebozoa.</title>
        <authorList>
            <person name="Hillmann F."/>
            <person name="Forbes G."/>
            <person name="Novohradska S."/>
            <person name="Ferling I."/>
            <person name="Riege K."/>
            <person name="Groth M."/>
            <person name="Westermann M."/>
            <person name="Marz M."/>
            <person name="Spaller T."/>
            <person name="Winckler T."/>
            <person name="Schaap P."/>
            <person name="Glockner G."/>
        </authorList>
    </citation>
    <scope>NUCLEOTIDE SEQUENCE [LARGE SCALE GENOMIC DNA]</scope>
    <source>
        <strain evidence="1 2">Jena</strain>
    </source>
</reference>
<name>A0A2P6N2E0_9EUKA</name>
<sequence length="46" mass="5226">MPILYVLISHSAGYLRYLHNTHLYPGILIPKYASDLQRNTLGPIDS</sequence>
<dbReference type="Proteomes" id="UP000241769">
    <property type="component" value="Unassembled WGS sequence"/>
</dbReference>
<keyword evidence="2" id="KW-1185">Reference proteome</keyword>
<gene>
    <name evidence="1" type="ORF">PROFUN_13926</name>
</gene>
<comment type="caution">
    <text evidence="1">The sequence shown here is derived from an EMBL/GenBank/DDBJ whole genome shotgun (WGS) entry which is preliminary data.</text>
</comment>
<dbReference type="InParanoid" id="A0A2P6N2E0"/>
<evidence type="ECO:0000313" key="2">
    <source>
        <dbReference type="Proteomes" id="UP000241769"/>
    </source>
</evidence>
<accession>A0A2P6N2E0</accession>
<dbReference type="AlphaFoldDB" id="A0A2P6N2E0"/>
<protein>
    <submittedName>
        <fullName evidence="1">Uncharacterized protein</fullName>
    </submittedName>
</protein>
<organism evidence="1 2">
    <name type="scientific">Planoprotostelium fungivorum</name>
    <dbReference type="NCBI Taxonomy" id="1890364"/>
    <lineage>
        <taxon>Eukaryota</taxon>
        <taxon>Amoebozoa</taxon>
        <taxon>Evosea</taxon>
        <taxon>Variosea</taxon>
        <taxon>Cavosteliida</taxon>
        <taxon>Cavosteliaceae</taxon>
        <taxon>Planoprotostelium</taxon>
    </lineage>
</organism>
<proteinExistence type="predicted"/>
<evidence type="ECO:0000313" key="1">
    <source>
        <dbReference type="EMBL" id="PRP78124.1"/>
    </source>
</evidence>